<dbReference type="VEuPathDB" id="CryptoDB:CmeUKMEL1_16805"/>
<name>A0A2P4Z5G4_9CRYT</name>
<dbReference type="Gene3D" id="2.40.50.140">
    <property type="entry name" value="Nucleic acid-binding proteins"/>
    <property type="match status" value="1"/>
</dbReference>
<evidence type="ECO:0000313" key="2">
    <source>
        <dbReference type="Proteomes" id="UP000236928"/>
    </source>
</evidence>
<dbReference type="InterPro" id="IPR012340">
    <property type="entry name" value="NA-bd_OB-fold"/>
</dbReference>
<accession>A0A2P4Z5G4</accession>
<dbReference type="OrthoDB" id="341793at2759"/>
<comment type="caution">
    <text evidence="1">The sequence shown here is derived from an EMBL/GenBank/DDBJ whole genome shotgun (WGS) entry which is preliminary data.</text>
</comment>
<reference evidence="1 2" key="1">
    <citation type="submission" date="2014-04" db="EMBL/GenBank/DDBJ databases">
        <title>Comparative Genomics of Cryptosporidium Species.</title>
        <authorList>
            <person name="Silva J.C."/>
            <person name="Su Q."/>
            <person name="Chalmers R."/>
            <person name="Chibucos M.C."/>
            <person name="Elwin K."/>
            <person name="Godinez A."/>
            <person name="Guo F."/>
            <person name="Huynh K."/>
            <person name="Orvis J."/>
            <person name="Ott S."/>
            <person name="Sadzewicz L."/>
            <person name="Sengamalay N."/>
            <person name="Shetty A."/>
            <person name="Sun M."/>
            <person name="Tallon L."/>
            <person name="Xiao L."/>
            <person name="Zhang H."/>
            <person name="Fraser C.M."/>
            <person name="Zhu G."/>
            <person name="Kissinger J."/>
            <person name="Widmer G."/>
        </authorList>
    </citation>
    <scope>NUCLEOTIDE SEQUENCE [LARGE SCALE GENOMIC DNA]</scope>
    <source>
        <strain evidence="1 2">UKMEL1</strain>
    </source>
</reference>
<dbReference type="EMBL" id="JIBK01000050">
    <property type="protein sequence ID" value="POM85315.1"/>
    <property type="molecule type" value="Genomic_DNA"/>
</dbReference>
<evidence type="ECO:0000313" key="1">
    <source>
        <dbReference type="EMBL" id="POM85315.1"/>
    </source>
</evidence>
<dbReference type="AlphaFoldDB" id="A0A2P4Z5G4"/>
<protein>
    <submittedName>
        <fullName evidence="1">OB-fold nucleic acid binding domain protein</fullName>
    </submittedName>
</protein>
<gene>
    <name evidence="1" type="ORF">CmeUKMEL1_16805</name>
</gene>
<organism evidence="1 2">
    <name type="scientific">Cryptosporidium meleagridis</name>
    <dbReference type="NCBI Taxonomy" id="93969"/>
    <lineage>
        <taxon>Eukaryota</taxon>
        <taxon>Sar</taxon>
        <taxon>Alveolata</taxon>
        <taxon>Apicomplexa</taxon>
        <taxon>Conoidasida</taxon>
        <taxon>Coccidia</taxon>
        <taxon>Eucoccidiorida</taxon>
        <taxon>Eimeriorina</taxon>
        <taxon>Cryptosporidiidae</taxon>
        <taxon>Cryptosporidium</taxon>
    </lineage>
</organism>
<sequence>MRITYSTPDQRQSLNSLCINNINNNFVDFEPCFIREITSKLITQKKYVKVLGIIVNIRKRPKYIELTIDDSSDIMRAVFWGSRPEFQKLKLVRNYYTNSLVSLLSDNNIVHEILVKKNLGTLVEARGIIESYNNKAQLKLFYINNVYNCNIESLWWLNIFEKLIKEKICISIPSDNILNKELITLGSPFNKIGHFEVISQLNSQYFICYCRKCHKITHNTELIPNNSRYEIIIRMIVSALNRFKGLFRCYETNKLNEEDIQFIINRILIANCEINNALREVPNSDMSRFECFDVISRQGSKLSRTSFNTARTDFTIYYECDEFEESVENEIELPLDKSEGCFDFKKSVTTKFTEVVPRSKTRSTYISDAYCGFSNNCDKGKEYERIRSKTAPYRSNISGIISNTLFSDVFLIENNEDAFIDNSNLDSNKFNPKIKIIKKGNNFQSVNSQDSFVNYLNDNPPFINYIEFQVKENLYKSSEDTDENHEKKQPSFQKLCDLENNQLFKSFEVKLNSKRSIFETRQSYNATNQNLFNSNPQLIGSKPGTADFKLSIEKNKDFNNKLYVDLPTIFVEGETNINSKVSQSDCILSTFFNCKNICCLVD</sequence>
<proteinExistence type="predicted"/>
<keyword evidence="2" id="KW-1185">Reference proteome</keyword>
<dbReference type="Proteomes" id="UP000236928">
    <property type="component" value="Unassembled WGS sequence"/>
</dbReference>
<dbReference type="SUPFAM" id="SSF50249">
    <property type="entry name" value="Nucleic acid-binding proteins"/>
    <property type="match status" value="1"/>
</dbReference>